<evidence type="ECO:0000256" key="1">
    <source>
        <dbReference type="SAM" id="MobiDB-lite"/>
    </source>
</evidence>
<dbReference type="AlphaFoldDB" id="A0A672Z327"/>
<organism evidence="2 3">
    <name type="scientific">Sphaeramia orbicularis</name>
    <name type="common">orbiculate cardinalfish</name>
    <dbReference type="NCBI Taxonomy" id="375764"/>
    <lineage>
        <taxon>Eukaryota</taxon>
        <taxon>Metazoa</taxon>
        <taxon>Chordata</taxon>
        <taxon>Craniata</taxon>
        <taxon>Vertebrata</taxon>
        <taxon>Euteleostomi</taxon>
        <taxon>Actinopterygii</taxon>
        <taxon>Neopterygii</taxon>
        <taxon>Teleostei</taxon>
        <taxon>Neoteleostei</taxon>
        <taxon>Acanthomorphata</taxon>
        <taxon>Gobiaria</taxon>
        <taxon>Kurtiformes</taxon>
        <taxon>Apogonoidei</taxon>
        <taxon>Apogonidae</taxon>
        <taxon>Apogoninae</taxon>
        <taxon>Sphaeramia</taxon>
    </lineage>
</organism>
<reference evidence="2" key="3">
    <citation type="submission" date="2025-09" db="UniProtKB">
        <authorList>
            <consortium name="Ensembl"/>
        </authorList>
    </citation>
    <scope>IDENTIFICATION</scope>
</reference>
<name>A0A672Z327_9TELE</name>
<dbReference type="Proteomes" id="UP000472271">
    <property type="component" value="Chromosome 14"/>
</dbReference>
<feature type="region of interest" description="Disordered" evidence="1">
    <location>
        <begin position="1"/>
        <end position="26"/>
    </location>
</feature>
<sequence>MFGLSPVEPRRTMTWTNENLHRQRKE</sequence>
<dbReference type="Ensembl" id="ENSSORT00005011514.1">
    <property type="protein sequence ID" value="ENSSORP00005011139.1"/>
    <property type="gene ID" value="ENSSORG00005005998.1"/>
</dbReference>
<reference evidence="2" key="1">
    <citation type="submission" date="2019-06" db="EMBL/GenBank/DDBJ databases">
        <authorList>
            <consortium name="Wellcome Sanger Institute Data Sharing"/>
        </authorList>
    </citation>
    <scope>NUCLEOTIDE SEQUENCE [LARGE SCALE GENOMIC DNA]</scope>
</reference>
<accession>A0A672Z327</accession>
<proteinExistence type="predicted"/>
<evidence type="ECO:0000313" key="3">
    <source>
        <dbReference type="Proteomes" id="UP000472271"/>
    </source>
</evidence>
<evidence type="ECO:0000313" key="2">
    <source>
        <dbReference type="Ensembl" id="ENSSORP00005011139.1"/>
    </source>
</evidence>
<dbReference type="InParanoid" id="A0A672Z327"/>
<protein>
    <submittedName>
        <fullName evidence="2">Uncharacterized protein</fullName>
    </submittedName>
</protein>
<keyword evidence="3" id="KW-1185">Reference proteome</keyword>
<reference evidence="2" key="2">
    <citation type="submission" date="2025-08" db="UniProtKB">
        <authorList>
            <consortium name="Ensembl"/>
        </authorList>
    </citation>
    <scope>IDENTIFICATION</scope>
</reference>